<dbReference type="InterPro" id="IPR029055">
    <property type="entry name" value="Ntn_hydrolases_N"/>
</dbReference>
<dbReference type="PROSITE" id="PS51278">
    <property type="entry name" value="GATASE_TYPE_2"/>
    <property type="match status" value="1"/>
</dbReference>
<evidence type="ECO:0000259" key="1">
    <source>
        <dbReference type="PROSITE" id="PS51278"/>
    </source>
</evidence>
<dbReference type="InterPro" id="IPR017932">
    <property type="entry name" value="GATase_2_dom"/>
</dbReference>
<name>A0A410JWK0_9BACT</name>
<dbReference type="AlphaFoldDB" id="A0A410JWK0"/>
<keyword evidence="3" id="KW-1185">Reference proteome</keyword>
<protein>
    <recommendedName>
        <fullName evidence="1">Glutamine amidotransferase type-2 domain-containing protein</fullName>
    </recommendedName>
</protein>
<dbReference type="EMBL" id="CP035108">
    <property type="protein sequence ID" value="QAR32428.1"/>
    <property type="molecule type" value="Genomic_DNA"/>
</dbReference>
<evidence type="ECO:0000313" key="3">
    <source>
        <dbReference type="Proteomes" id="UP000287502"/>
    </source>
</evidence>
<feature type="domain" description="Glutamine amidotransferase type-2" evidence="1">
    <location>
        <begin position="29"/>
        <end position="382"/>
    </location>
</feature>
<evidence type="ECO:0000313" key="2">
    <source>
        <dbReference type="EMBL" id="QAR32428.1"/>
    </source>
</evidence>
<dbReference type="Gene3D" id="3.60.20.10">
    <property type="entry name" value="Glutamine Phosphoribosylpyrophosphate, subunit 1, domain 1"/>
    <property type="match status" value="1"/>
</dbReference>
<accession>A0A410JWK0</accession>
<organism evidence="2 3">
    <name type="scientific">Geovibrio thiophilus</name>
    <dbReference type="NCBI Taxonomy" id="139438"/>
    <lineage>
        <taxon>Bacteria</taxon>
        <taxon>Pseudomonadati</taxon>
        <taxon>Deferribacterota</taxon>
        <taxon>Deferribacteres</taxon>
        <taxon>Deferribacterales</taxon>
        <taxon>Geovibrionaceae</taxon>
        <taxon>Geovibrio</taxon>
    </lineage>
</organism>
<dbReference type="KEGG" id="gtl:EP073_03135"/>
<dbReference type="OrthoDB" id="9768554at2"/>
<dbReference type="SUPFAM" id="SSF56235">
    <property type="entry name" value="N-terminal nucleophile aminohydrolases (Ntn hydrolases)"/>
    <property type="match status" value="1"/>
</dbReference>
<proteinExistence type="predicted"/>
<reference evidence="2 3" key="1">
    <citation type="submission" date="2019-01" db="EMBL/GenBank/DDBJ databases">
        <title>Geovibrio thiophilus DSM 11263, complete genome.</title>
        <authorList>
            <person name="Spring S."/>
            <person name="Bunk B."/>
            <person name="Sproer C."/>
        </authorList>
    </citation>
    <scope>NUCLEOTIDE SEQUENCE [LARGE SCALE GENOMIC DNA]</scope>
    <source>
        <strain evidence="2 3">DSM 11263</strain>
    </source>
</reference>
<gene>
    <name evidence="2" type="ORF">EP073_03135</name>
</gene>
<sequence>MISDGLSRSGNLSVFEFSGGEEGIASGACGLLGVVGDFSLGAVLKAARCLQYRGRAGAGVTLKGLYKDTNFYNFHIMFRSKDKISELENVIGSWGVRILDKFNMVQKKYYYDYDLPIIMHYSVVPPSVDEMMYREKMNDEALYMVKMVSRFNTAFKDDARIFSSSKYNGTFLTAFELQDTIDIYNLHQFEEHYYEACLIHLRWPTSKGQGLWWGPQPISLGEVAGAHNGHLSSDVSNARALEQLGIHLHVGTDSEALFLQTEYLLKKGYSLKEIEWIICRKFPQELANMNTEDLARYKEILNNPVLERMKISGPATGIILVGDVMVGLTDRDHLRSFSIGINDKVALMGSEQRAVISAAYFMNEELTMSDPEAGRVVGFEVKDRKVKRLDYGWKNNA</sequence>
<dbReference type="RefSeq" id="WP_128465715.1">
    <property type="nucleotide sequence ID" value="NZ_CP035108.1"/>
</dbReference>
<dbReference type="Proteomes" id="UP000287502">
    <property type="component" value="Chromosome"/>
</dbReference>